<evidence type="ECO:0000313" key="2">
    <source>
        <dbReference type="Proteomes" id="UP000217507"/>
    </source>
</evidence>
<accession>A0A1Z4KF75</accession>
<protein>
    <submittedName>
        <fullName evidence="1">Uncharacterized protein</fullName>
    </submittedName>
</protein>
<gene>
    <name evidence="1" type="ORF">NIES23_03900</name>
</gene>
<reference evidence="1 2" key="1">
    <citation type="submission" date="2017-06" db="EMBL/GenBank/DDBJ databases">
        <title>Genome sequencing of cyanobaciteial culture collection at National Institute for Environmental Studies (NIES).</title>
        <authorList>
            <person name="Hirose Y."/>
            <person name="Shimura Y."/>
            <person name="Fujisawa T."/>
            <person name="Nakamura Y."/>
            <person name="Kawachi M."/>
        </authorList>
    </citation>
    <scope>NUCLEOTIDE SEQUENCE [LARGE SCALE GENOMIC DNA]</scope>
    <source>
        <strain evidence="1 2">NIES-23</strain>
    </source>
</reference>
<proteinExistence type="predicted"/>
<dbReference type="AlphaFoldDB" id="A0A1Z4KF75"/>
<name>A0A1Z4KF75_ANAVA</name>
<sequence length="56" mass="6220">MNNELKQTASQLLAAMLSNPHIYTQISEEGGYGQMEQELILTAVEMAESLIHTNLN</sequence>
<evidence type="ECO:0000313" key="1">
    <source>
        <dbReference type="EMBL" id="BAY67612.1"/>
    </source>
</evidence>
<organism evidence="1 2">
    <name type="scientific">Trichormus variabilis NIES-23</name>
    <dbReference type="NCBI Taxonomy" id="1973479"/>
    <lineage>
        <taxon>Bacteria</taxon>
        <taxon>Bacillati</taxon>
        <taxon>Cyanobacteriota</taxon>
        <taxon>Cyanophyceae</taxon>
        <taxon>Nostocales</taxon>
        <taxon>Nostocaceae</taxon>
        <taxon>Trichormus</taxon>
    </lineage>
</organism>
<dbReference type="EMBL" id="AP018216">
    <property type="protein sequence ID" value="BAY67612.1"/>
    <property type="molecule type" value="Genomic_DNA"/>
</dbReference>
<dbReference type="Proteomes" id="UP000217507">
    <property type="component" value="Chromosome"/>
</dbReference>